<gene>
    <name evidence="3" type="ORF">J2I48_08260</name>
</gene>
<dbReference type="EMBL" id="JAFMYU010000005">
    <property type="protein sequence ID" value="MBO0930981.1"/>
    <property type="molecule type" value="Genomic_DNA"/>
</dbReference>
<proteinExistence type="predicted"/>
<protein>
    <submittedName>
        <fullName evidence="3">Glycosyltransferase family 4 protein</fullName>
    </submittedName>
</protein>
<reference evidence="3 4" key="1">
    <citation type="submission" date="2021-03" db="EMBL/GenBank/DDBJ databases">
        <title>Fibrella sp. HMF5036 genome sequencing and assembly.</title>
        <authorList>
            <person name="Kang H."/>
            <person name="Kim H."/>
            <person name="Bae S."/>
            <person name="Joh K."/>
        </authorList>
    </citation>
    <scope>NUCLEOTIDE SEQUENCE [LARGE SCALE GENOMIC DNA]</scope>
    <source>
        <strain evidence="3 4">HMF5036</strain>
    </source>
</reference>
<dbReference type="Gene3D" id="3.40.50.2000">
    <property type="entry name" value="Glycogen Phosphorylase B"/>
    <property type="match status" value="1"/>
</dbReference>
<dbReference type="Pfam" id="PF00534">
    <property type="entry name" value="Glycos_transf_1"/>
    <property type="match status" value="1"/>
</dbReference>
<sequence length="353" mass="39978">MKIFVDTERIRDLNSGLGQTCLRVGQELVRQQPADANLTFLVPKGQTGVFGEPSPRLHYLEASWLRKLWNPGQYDVWHNLHQDAAYWPSQRPGKLVLTINDLNFLERPDYSDAKKARKLAAVQQRANRAQIITTLSDYTGSVVREHLTLPPITKLQTVYIGVSDLPTPPAEPPPKGLEGLKRPFFLFLGVLHPKKNVHTLLAIAQAFPDYALVLAGRNDHPYAQHLREQAAQLGADNVLQTGPVDEITKAWLYANCEAFLFPSLSEGFGLPVVEAMSFGKPVFLSHLTSLPEIGGREAVYFDSFEPEAIVETLRAGMRDFYDDPLKPERLRWQANRFRWQNTGKAYWEIYSMQ</sequence>
<evidence type="ECO:0000259" key="2">
    <source>
        <dbReference type="Pfam" id="PF00534"/>
    </source>
</evidence>
<keyword evidence="4" id="KW-1185">Reference proteome</keyword>
<keyword evidence="1" id="KW-0808">Transferase</keyword>
<dbReference type="RefSeq" id="WP_207334945.1">
    <property type="nucleotide sequence ID" value="NZ_JAFMYU010000005.1"/>
</dbReference>
<feature type="domain" description="Glycosyl transferase family 1" evidence="2">
    <location>
        <begin position="178"/>
        <end position="317"/>
    </location>
</feature>
<dbReference type="CDD" id="cd03809">
    <property type="entry name" value="GT4_MtfB-like"/>
    <property type="match status" value="1"/>
</dbReference>
<comment type="caution">
    <text evidence="3">The sequence shown here is derived from an EMBL/GenBank/DDBJ whole genome shotgun (WGS) entry which is preliminary data.</text>
</comment>
<accession>A0A939G6K2</accession>
<dbReference type="PANTHER" id="PTHR46401">
    <property type="entry name" value="GLYCOSYLTRANSFERASE WBBK-RELATED"/>
    <property type="match status" value="1"/>
</dbReference>
<dbReference type="InterPro" id="IPR001296">
    <property type="entry name" value="Glyco_trans_1"/>
</dbReference>
<name>A0A939G6K2_9BACT</name>
<evidence type="ECO:0000256" key="1">
    <source>
        <dbReference type="ARBA" id="ARBA00022679"/>
    </source>
</evidence>
<dbReference type="GO" id="GO:0009103">
    <property type="term" value="P:lipopolysaccharide biosynthetic process"/>
    <property type="evidence" value="ECO:0007669"/>
    <property type="project" value="TreeGrafter"/>
</dbReference>
<evidence type="ECO:0000313" key="3">
    <source>
        <dbReference type="EMBL" id="MBO0930981.1"/>
    </source>
</evidence>
<evidence type="ECO:0000313" key="4">
    <source>
        <dbReference type="Proteomes" id="UP000664795"/>
    </source>
</evidence>
<dbReference type="GO" id="GO:0016757">
    <property type="term" value="F:glycosyltransferase activity"/>
    <property type="evidence" value="ECO:0007669"/>
    <property type="project" value="InterPro"/>
</dbReference>
<dbReference type="PANTHER" id="PTHR46401:SF2">
    <property type="entry name" value="GLYCOSYLTRANSFERASE WBBK-RELATED"/>
    <property type="match status" value="1"/>
</dbReference>
<dbReference type="SUPFAM" id="SSF53756">
    <property type="entry name" value="UDP-Glycosyltransferase/glycogen phosphorylase"/>
    <property type="match status" value="1"/>
</dbReference>
<dbReference type="AlphaFoldDB" id="A0A939G6K2"/>
<dbReference type="Proteomes" id="UP000664795">
    <property type="component" value="Unassembled WGS sequence"/>
</dbReference>
<organism evidence="3 4">
    <name type="scientific">Fibrella aquatilis</name>
    <dbReference type="NCBI Taxonomy" id="2817059"/>
    <lineage>
        <taxon>Bacteria</taxon>
        <taxon>Pseudomonadati</taxon>
        <taxon>Bacteroidota</taxon>
        <taxon>Cytophagia</taxon>
        <taxon>Cytophagales</taxon>
        <taxon>Spirosomataceae</taxon>
        <taxon>Fibrella</taxon>
    </lineage>
</organism>